<dbReference type="HOGENOM" id="CLU_3181615_0_0_11"/>
<evidence type="ECO:0000313" key="2">
    <source>
        <dbReference type="EMBL" id="ACU75720.1"/>
    </source>
</evidence>
<keyword evidence="3" id="KW-1185">Reference proteome</keyword>
<dbReference type="AlphaFoldDB" id="C7Q3F5"/>
<dbReference type="InParanoid" id="C7Q3F5"/>
<proteinExistence type="predicted"/>
<sequence length="46" mass="4742">MDLTIIDELFDGPLATAVPTQSQALAEKAPGDADGEDKGDHCSVQA</sequence>
<dbReference type="Proteomes" id="UP000000851">
    <property type="component" value="Chromosome"/>
</dbReference>
<name>C7Q3F5_CATAD</name>
<dbReference type="STRING" id="479433.Caci_6882"/>
<accession>C7Q3F5</accession>
<feature type="compositionally biased region" description="Basic and acidic residues" evidence="1">
    <location>
        <begin position="36"/>
        <end position="46"/>
    </location>
</feature>
<evidence type="ECO:0000256" key="1">
    <source>
        <dbReference type="SAM" id="MobiDB-lite"/>
    </source>
</evidence>
<gene>
    <name evidence="2" type="ordered locus">Caci_6882</name>
</gene>
<evidence type="ECO:0000313" key="3">
    <source>
        <dbReference type="Proteomes" id="UP000000851"/>
    </source>
</evidence>
<feature type="region of interest" description="Disordered" evidence="1">
    <location>
        <begin position="21"/>
        <end position="46"/>
    </location>
</feature>
<organism evidence="2 3">
    <name type="scientific">Catenulispora acidiphila (strain DSM 44928 / JCM 14897 / NBRC 102108 / NRRL B-24433 / ID139908)</name>
    <dbReference type="NCBI Taxonomy" id="479433"/>
    <lineage>
        <taxon>Bacteria</taxon>
        <taxon>Bacillati</taxon>
        <taxon>Actinomycetota</taxon>
        <taxon>Actinomycetes</taxon>
        <taxon>Catenulisporales</taxon>
        <taxon>Catenulisporaceae</taxon>
        <taxon>Catenulispora</taxon>
    </lineage>
</organism>
<dbReference type="KEGG" id="cai:Caci_6882"/>
<protein>
    <submittedName>
        <fullName evidence="2">Uncharacterized protein</fullName>
    </submittedName>
</protein>
<reference evidence="2 3" key="1">
    <citation type="journal article" date="2009" name="Stand. Genomic Sci.">
        <title>Complete genome sequence of Catenulispora acidiphila type strain (ID 139908).</title>
        <authorList>
            <person name="Copeland A."/>
            <person name="Lapidus A."/>
            <person name="Glavina Del Rio T."/>
            <person name="Nolan M."/>
            <person name="Lucas S."/>
            <person name="Chen F."/>
            <person name="Tice H."/>
            <person name="Cheng J.F."/>
            <person name="Bruce D."/>
            <person name="Goodwin L."/>
            <person name="Pitluck S."/>
            <person name="Mikhailova N."/>
            <person name="Pati A."/>
            <person name="Ivanova N."/>
            <person name="Mavromatis K."/>
            <person name="Chen A."/>
            <person name="Palaniappan K."/>
            <person name="Chain P."/>
            <person name="Land M."/>
            <person name="Hauser L."/>
            <person name="Chang Y.J."/>
            <person name="Jeffries C.D."/>
            <person name="Chertkov O."/>
            <person name="Brettin T."/>
            <person name="Detter J.C."/>
            <person name="Han C."/>
            <person name="Ali Z."/>
            <person name="Tindall B.J."/>
            <person name="Goker M."/>
            <person name="Bristow J."/>
            <person name="Eisen J.A."/>
            <person name="Markowitz V."/>
            <person name="Hugenholtz P."/>
            <person name="Kyrpides N.C."/>
            <person name="Klenk H.P."/>
        </authorList>
    </citation>
    <scope>NUCLEOTIDE SEQUENCE [LARGE SCALE GENOMIC DNA]</scope>
    <source>
        <strain evidence="3">DSM 44928 / JCM 14897 / NBRC 102108 / NRRL B-24433 / ID139908</strain>
    </source>
</reference>
<dbReference type="RefSeq" id="WP_015795448.1">
    <property type="nucleotide sequence ID" value="NC_013131.1"/>
</dbReference>
<dbReference type="EMBL" id="CP001700">
    <property type="protein sequence ID" value="ACU75720.1"/>
    <property type="molecule type" value="Genomic_DNA"/>
</dbReference>